<dbReference type="RefSeq" id="WP_101628424.1">
    <property type="nucleotide sequence ID" value="NZ_PKKJ01000009.1"/>
</dbReference>
<dbReference type="PANTHER" id="PTHR33387">
    <property type="entry name" value="RMLC-LIKE JELLY ROLL FOLD PROTEIN"/>
    <property type="match status" value="1"/>
</dbReference>
<dbReference type="InterPro" id="IPR039935">
    <property type="entry name" value="YML079W-like"/>
</dbReference>
<dbReference type="Gene3D" id="2.60.120.10">
    <property type="entry name" value="Jelly Rolls"/>
    <property type="match status" value="1"/>
</dbReference>
<dbReference type="PANTHER" id="PTHR33387:SF3">
    <property type="entry name" value="DUF985 DOMAIN-CONTAINING PROTEIN"/>
    <property type="match status" value="1"/>
</dbReference>
<reference evidence="3 4" key="1">
    <citation type="submission" date="2017-12" db="EMBL/GenBank/DDBJ databases">
        <title>Phylogenetic diversity of female urinary microbiome.</title>
        <authorList>
            <person name="Thomas-White K."/>
            <person name="Wolfe A.J."/>
        </authorList>
    </citation>
    <scope>NUCLEOTIDE SEQUENCE [LARGE SCALE GENOMIC DNA]</scope>
    <source>
        <strain evidence="3 4">UMB0250</strain>
    </source>
</reference>
<sequence>MTGQLDVSTEAIDLVNSLCLEPHPEGGWFRRTWTAPAVVETEGGRRATASAILFLLDQGMEARWHVVRSDELWLWHGPGTLEIQFGGTGDAPCNQPETIILGAPQVSTGNEARTQSASPSPNQAGTPQVPTDAANPVQVLVKAGTWQRTFARNSVALATCVVSPEFTYEDWRLAENV</sequence>
<dbReference type="Proteomes" id="UP000234545">
    <property type="component" value="Unassembled WGS sequence"/>
</dbReference>
<dbReference type="InterPro" id="IPR009327">
    <property type="entry name" value="Cupin_DUF985"/>
</dbReference>
<dbReference type="Pfam" id="PF06172">
    <property type="entry name" value="Cupin_5"/>
    <property type="match status" value="1"/>
</dbReference>
<accession>A0A2I1I4A8</accession>
<dbReference type="SUPFAM" id="SSF51182">
    <property type="entry name" value="RmlC-like cupins"/>
    <property type="match status" value="1"/>
</dbReference>
<dbReference type="OrthoDB" id="9798288at2"/>
<gene>
    <name evidence="3" type="ORF">CYJ25_06805</name>
</gene>
<dbReference type="AlphaFoldDB" id="A0A2I1I4A8"/>
<organism evidence="3 4">
    <name type="scientific">Schaalia turicensis</name>
    <dbReference type="NCBI Taxonomy" id="131111"/>
    <lineage>
        <taxon>Bacteria</taxon>
        <taxon>Bacillati</taxon>
        <taxon>Actinomycetota</taxon>
        <taxon>Actinomycetes</taxon>
        <taxon>Actinomycetales</taxon>
        <taxon>Actinomycetaceae</taxon>
        <taxon>Schaalia</taxon>
    </lineage>
</organism>
<feature type="domain" description="DUF985" evidence="2">
    <location>
        <begin position="13"/>
        <end position="174"/>
    </location>
</feature>
<protein>
    <submittedName>
        <fullName evidence="3">Cupin</fullName>
    </submittedName>
</protein>
<dbReference type="CDD" id="cd06121">
    <property type="entry name" value="cupin_YML079wp"/>
    <property type="match status" value="1"/>
</dbReference>
<feature type="region of interest" description="Disordered" evidence="1">
    <location>
        <begin position="108"/>
        <end position="131"/>
    </location>
</feature>
<evidence type="ECO:0000256" key="1">
    <source>
        <dbReference type="SAM" id="MobiDB-lite"/>
    </source>
</evidence>
<feature type="compositionally biased region" description="Polar residues" evidence="1">
    <location>
        <begin position="108"/>
        <end position="129"/>
    </location>
</feature>
<name>A0A2I1I4A8_9ACTO</name>
<dbReference type="InterPro" id="IPR011051">
    <property type="entry name" value="RmlC_Cupin_sf"/>
</dbReference>
<comment type="caution">
    <text evidence="3">The sequence shown here is derived from an EMBL/GenBank/DDBJ whole genome shotgun (WGS) entry which is preliminary data.</text>
</comment>
<proteinExistence type="predicted"/>
<dbReference type="InterPro" id="IPR014710">
    <property type="entry name" value="RmlC-like_jellyroll"/>
</dbReference>
<evidence type="ECO:0000259" key="2">
    <source>
        <dbReference type="Pfam" id="PF06172"/>
    </source>
</evidence>
<evidence type="ECO:0000313" key="4">
    <source>
        <dbReference type="Proteomes" id="UP000234545"/>
    </source>
</evidence>
<dbReference type="EMBL" id="PKKJ01000009">
    <property type="protein sequence ID" value="PKY65939.1"/>
    <property type="molecule type" value="Genomic_DNA"/>
</dbReference>
<evidence type="ECO:0000313" key="3">
    <source>
        <dbReference type="EMBL" id="PKY65939.1"/>
    </source>
</evidence>